<feature type="domain" description="Reverse transcriptase" evidence="1">
    <location>
        <begin position="1"/>
        <end position="226"/>
    </location>
</feature>
<dbReference type="SUPFAM" id="SSF56672">
    <property type="entry name" value="DNA/RNA polymerases"/>
    <property type="match status" value="1"/>
</dbReference>
<sequence length="340" mass="37592">MANRLTTLIPAMIHPDQVGFVPGREARDATTRALGAIGVAKKSGEGLLLLSTDAEKAFDRVSWDFVFSVMRGLGVGPFFMQCLTALYDAPTARVRVNGALSAPLTVKNGTRQCCPLSPLLFALSLEPLLVAIHSNSDIVGIQGHASEHKLSAYADDLLFFLTNVDSSLPAVMSELDSYGSVASLKINHDKSEFLGVSLADTTLESVRTNYPFRHCPTSLRYLDIWLATSSGRLFDLNFNGILRSFRSDLSDWTSKYISWLGRMAVLKMNLLPSLLYRFHALPIAIPALFFQTLRKDFLLFIWPKGRPRVGFAVLCRPKSRGGLALPDVKQYYIACHLLSY</sequence>
<reference evidence="2" key="1">
    <citation type="submission" date="2025-08" db="UniProtKB">
        <authorList>
            <consortium name="Ensembl"/>
        </authorList>
    </citation>
    <scope>IDENTIFICATION</scope>
</reference>
<name>A0A8C5M0T2_9ANUR</name>
<keyword evidence="3" id="KW-1185">Reference proteome</keyword>
<dbReference type="InterPro" id="IPR043502">
    <property type="entry name" value="DNA/RNA_pol_sf"/>
</dbReference>
<dbReference type="PANTHER" id="PTHR31635:SF196">
    <property type="entry name" value="REVERSE TRANSCRIPTASE DOMAIN-CONTAINING PROTEIN-RELATED"/>
    <property type="match status" value="1"/>
</dbReference>
<dbReference type="PANTHER" id="PTHR31635">
    <property type="entry name" value="REVERSE TRANSCRIPTASE DOMAIN-CONTAINING PROTEIN-RELATED"/>
    <property type="match status" value="1"/>
</dbReference>
<proteinExistence type="predicted"/>
<dbReference type="Ensembl" id="ENSLLET00000007430.1">
    <property type="protein sequence ID" value="ENSLLEP00000007136.1"/>
    <property type="gene ID" value="ENSLLEG00000004515.1"/>
</dbReference>
<evidence type="ECO:0000313" key="3">
    <source>
        <dbReference type="Proteomes" id="UP000694569"/>
    </source>
</evidence>
<reference evidence="2" key="2">
    <citation type="submission" date="2025-09" db="UniProtKB">
        <authorList>
            <consortium name="Ensembl"/>
        </authorList>
    </citation>
    <scope>IDENTIFICATION</scope>
</reference>
<dbReference type="PROSITE" id="PS50878">
    <property type="entry name" value="RT_POL"/>
    <property type="match status" value="1"/>
</dbReference>
<dbReference type="Pfam" id="PF00078">
    <property type="entry name" value="RVT_1"/>
    <property type="match status" value="1"/>
</dbReference>
<evidence type="ECO:0000313" key="2">
    <source>
        <dbReference type="Ensembl" id="ENSLLEP00000007136.1"/>
    </source>
</evidence>
<dbReference type="Proteomes" id="UP000694569">
    <property type="component" value="Unplaced"/>
</dbReference>
<evidence type="ECO:0000259" key="1">
    <source>
        <dbReference type="PROSITE" id="PS50878"/>
    </source>
</evidence>
<dbReference type="OrthoDB" id="9909359at2759"/>
<organism evidence="2 3">
    <name type="scientific">Leptobrachium leishanense</name>
    <name type="common">Leishan spiny toad</name>
    <dbReference type="NCBI Taxonomy" id="445787"/>
    <lineage>
        <taxon>Eukaryota</taxon>
        <taxon>Metazoa</taxon>
        <taxon>Chordata</taxon>
        <taxon>Craniata</taxon>
        <taxon>Vertebrata</taxon>
        <taxon>Euteleostomi</taxon>
        <taxon>Amphibia</taxon>
        <taxon>Batrachia</taxon>
        <taxon>Anura</taxon>
        <taxon>Pelobatoidea</taxon>
        <taxon>Megophryidae</taxon>
        <taxon>Leptobrachium</taxon>
    </lineage>
</organism>
<dbReference type="GeneTree" id="ENSGT00940000165023"/>
<dbReference type="AlphaFoldDB" id="A0A8C5M0T2"/>
<accession>A0A8C5M0T2</accession>
<dbReference type="InterPro" id="IPR000477">
    <property type="entry name" value="RT_dom"/>
</dbReference>
<protein>
    <recommendedName>
        <fullName evidence="1">Reverse transcriptase domain-containing protein</fullName>
    </recommendedName>
</protein>
<dbReference type="CDD" id="cd01650">
    <property type="entry name" value="RT_nLTR_like"/>
    <property type="match status" value="1"/>
</dbReference>